<organism evidence="2 3">
    <name type="scientific">Pleuronectes platessa</name>
    <name type="common">European plaice</name>
    <dbReference type="NCBI Taxonomy" id="8262"/>
    <lineage>
        <taxon>Eukaryota</taxon>
        <taxon>Metazoa</taxon>
        <taxon>Chordata</taxon>
        <taxon>Craniata</taxon>
        <taxon>Vertebrata</taxon>
        <taxon>Euteleostomi</taxon>
        <taxon>Actinopterygii</taxon>
        <taxon>Neopterygii</taxon>
        <taxon>Teleostei</taxon>
        <taxon>Neoteleostei</taxon>
        <taxon>Acanthomorphata</taxon>
        <taxon>Carangaria</taxon>
        <taxon>Pleuronectiformes</taxon>
        <taxon>Pleuronectoidei</taxon>
        <taxon>Pleuronectidae</taxon>
        <taxon>Pleuronectes</taxon>
    </lineage>
</organism>
<reference evidence="2" key="1">
    <citation type="submission" date="2020-03" db="EMBL/GenBank/DDBJ databases">
        <authorList>
            <person name="Weist P."/>
        </authorList>
    </citation>
    <scope>NUCLEOTIDE SEQUENCE</scope>
</reference>
<comment type="caution">
    <text evidence="2">The sequence shown here is derived from an EMBL/GenBank/DDBJ whole genome shotgun (WGS) entry which is preliminary data.</text>
</comment>
<evidence type="ECO:0000313" key="3">
    <source>
        <dbReference type="Proteomes" id="UP001153269"/>
    </source>
</evidence>
<evidence type="ECO:0000256" key="1">
    <source>
        <dbReference type="SAM" id="MobiDB-lite"/>
    </source>
</evidence>
<dbReference type="AlphaFoldDB" id="A0A9N7UP48"/>
<gene>
    <name evidence="2" type="ORF">PLEPLA_LOCUS22262</name>
</gene>
<evidence type="ECO:0000313" key="2">
    <source>
        <dbReference type="EMBL" id="CAB1434198.1"/>
    </source>
</evidence>
<name>A0A9N7UP48_PLEPL</name>
<feature type="region of interest" description="Disordered" evidence="1">
    <location>
        <begin position="111"/>
        <end position="130"/>
    </location>
</feature>
<sequence length="177" mass="18738">MDLASPCGPPVKTRLRFFLLEAESVSQKMKRGWPTEAPTENLPVDTVFFGGFTLAPQPALPPSYFGVFTEAPGAASSTDNDGLWTNSFGLAVFVAAHISYATSVRGYRDSSAVEGGGTRGGPAPGFDDSVGQWELQERPVSSGGPSCHSAPVLMQHCCYVSPTSPPPQSLLNTFKLI</sequence>
<dbReference type="Proteomes" id="UP001153269">
    <property type="component" value="Unassembled WGS sequence"/>
</dbReference>
<feature type="compositionally biased region" description="Gly residues" evidence="1">
    <location>
        <begin position="114"/>
        <end position="123"/>
    </location>
</feature>
<protein>
    <submittedName>
        <fullName evidence="2">Uncharacterized protein</fullName>
    </submittedName>
</protein>
<keyword evidence="3" id="KW-1185">Reference proteome</keyword>
<dbReference type="EMBL" id="CADEAL010001643">
    <property type="protein sequence ID" value="CAB1434198.1"/>
    <property type="molecule type" value="Genomic_DNA"/>
</dbReference>
<accession>A0A9N7UP48</accession>
<proteinExistence type="predicted"/>